<accession>A0A915NA10</accession>
<dbReference type="Proteomes" id="UP000887561">
    <property type="component" value="Unplaced"/>
</dbReference>
<feature type="compositionally biased region" description="Low complexity" evidence="1">
    <location>
        <begin position="289"/>
        <end position="307"/>
    </location>
</feature>
<evidence type="ECO:0000256" key="2">
    <source>
        <dbReference type="SAM" id="Phobius"/>
    </source>
</evidence>
<name>A0A915NA10_MELJA</name>
<feature type="compositionally biased region" description="Acidic residues" evidence="1">
    <location>
        <begin position="87"/>
        <end position="119"/>
    </location>
</feature>
<evidence type="ECO:0000256" key="1">
    <source>
        <dbReference type="SAM" id="MobiDB-lite"/>
    </source>
</evidence>
<sequence>MIFEITGKSDRHPALDTFPSYSQTSKREKMYFKAFLLLSISLLSAFVVNNARTISIMDEVNDVSATMAEKKNNVGEKSNQVLPQGEEGMDDLTEEYDDSDDSDDDEDYDDMDDDNDVYNDYDHTQMDDIDSLEAYEELPHMDNYGRMTEEKEVMPEMNMNDGEEPKQDSSINTQTTNGVEQVVPPMSDAPSQKMEQASPAVKTGAKQKEIKTKEVKQKEIKPKDAKAKEVKPKDAKTKEGKPKVADKHKAPAPAKPKKVTKDAKTAKSPIAKPKAKATKAAPKKKTGAKKAPATKKATGKATPKKNAAGGGKDKAAKKGKPKKN</sequence>
<organism evidence="3 4">
    <name type="scientific">Meloidogyne javanica</name>
    <name type="common">Root-knot nematode worm</name>
    <dbReference type="NCBI Taxonomy" id="6303"/>
    <lineage>
        <taxon>Eukaryota</taxon>
        <taxon>Metazoa</taxon>
        <taxon>Ecdysozoa</taxon>
        <taxon>Nematoda</taxon>
        <taxon>Chromadorea</taxon>
        <taxon>Rhabditida</taxon>
        <taxon>Tylenchina</taxon>
        <taxon>Tylenchomorpha</taxon>
        <taxon>Tylenchoidea</taxon>
        <taxon>Meloidogynidae</taxon>
        <taxon>Meloidogyninae</taxon>
        <taxon>Meloidogyne</taxon>
        <taxon>Meloidogyne incognita group</taxon>
    </lineage>
</organism>
<keyword evidence="2" id="KW-0812">Transmembrane</keyword>
<feature type="region of interest" description="Disordered" evidence="1">
    <location>
        <begin position="146"/>
        <end position="324"/>
    </location>
</feature>
<keyword evidence="2" id="KW-0472">Membrane</keyword>
<proteinExistence type="predicted"/>
<keyword evidence="3" id="KW-1185">Reference proteome</keyword>
<feature type="region of interest" description="Disordered" evidence="1">
    <location>
        <begin position="71"/>
        <end position="123"/>
    </location>
</feature>
<evidence type="ECO:0000313" key="4">
    <source>
        <dbReference type="WBParaSite" id="scaffold8580_cov230.g13189"/>
    </source>
</evidence>
<dbReference type="WBParaSite" id="scaffold8580_cov230.g13189">
    <property type="protein sequence ID" value="scaffold8580_cov230.g13189"/>
    <property type="gene ID" value="scaffold8580_cov230.g13189"/>
</dbReference>
<reference evidence="4" key="1">
    <citation type="submission" date="2022-11" db="UniProtKB">
        <authorList>
            <consortium name="WormBaseParasite"/>
        </authorList>
    </citation>
    <scope>IDENTIFICATION</scope>
</reference>
<feature type="transmembrane region" description="Helical" evidence="2">
    <location>
        <begin position="30"/>
        <end position="48"/>
    </location>
</feature>
<protein>
    <submittedName>
        <fullName evidence="4">Uncharacterized protein</fullName>
    </submittedName>
</protein>
<evidence type="ECO:0000313" key="3">
    <source>
        <dbReference type="Proteomes" id="UP000887561"/>
    </source>
</evidence>
<dbReference type="AlphaFoldDB" id="A0A915NA10"/>
<feature type="compositionally biased region" description="Polar residues" evidence="1">
    <location>
        <begin position="168"/>
        <end position="179"/>
    </location>
</feature>
<feature type="compositionally biased region" description="Basic residues" evidence="1">
    <location>
        <begin position="273"/>
        <end position="288"/>
    </location>
</feature>
<keyword evidence="2" id="KW-1133">Transmembrane helix</keyword>
<feature type="compositionally biased region" description="Basic and acidic residues" evidence="1">
    <location>
        <begin position="206"/>
        <end position="249"/>
    </location>
</feature>